<organism evidence="2 3">
    <name type="scientific">Cylindrotheca closterium</name>
    <dbReference type="NCBI Taxonomy" id="2856"/>
    <lineage>
        <taxon>Eukaryota</taxon>
        <taxon>Sar</taxon>
        <taxon>Stramenopiles</taxon>
        <taxon>Ochrophyta</taxon>
        <taxon>Bacillariophyta</taxon>
        <taxon>Bacillariophyceae</taxon>
        <taxon>Bacillariophycidae</taxon>
        <taxon>Bacillariales</taxon>
        <taxon>Bacillariaceae</taxon>
        <taxon>Cylindrotheca</taxon>
    </lineage>
</organism>
<feature type="region of interest" description="Disordered" evidence="1">
    <location>
        <begin position="731"/>
        <end position="785"/>
    </location>
</feature>
<evidence type="ECO:0000256" key="1">
    <source>
        <dbReference type="SAM" id="MobiDB-lite"/>
    </source>
</evidence>
<sequence>METHFGPLEKATGNSTEITTFRCKLCLVSKPKEFFSFLPCCSTNHAELDACASCVAIALTKPSDNKCPRCREFVQLVSIRKSEKPPNQIVDVQIEMGAFDQCLSCGETKRLIHPDKVCQDCQRAKDKMLSYPTKQQIRYECQVCHEEQPIPHPIYKTQPTPRHYGSPAWVGCNSKLCRKKDRRWRIVESELDKLKKGSAPHPWAQYFVRKDLGCLPDDPAKITTETKLNIPKNSIDGSPSVAVGAGRFAAVAADATGNSFVVPSHHFPILESWEDDNDEGLAGKTTLRLKNERTQEIHPVLAQWLPNGFVHWQLISSKSSIVEMGSRDLVIPPGVKAIIPPGLQVDKHVQSPLEVDSATANPPRSPESIGAKKSRNDETEEKVNPNAAFLDTDWLVAIDYLPLLSSSPDPKSPNSAYFRSLAAPVWSRQEFSILGARTMNDKSTIPTLGWNAHPYNVRIGKIGIFAGGNEEVPTKDQEGDIILEIDVKCLATALWTDAVDLFVSLLEPISSDENGDNYEDLGYPVLLLQDEKHPSIRRFPDGKALHGPLRLQFSGVSFESLKGLASPDYAGGLHLAFLAPSTPVTSDDDVVDATERPVLTVKPSFTGEELRASTAAQLRSQIRAMTMDEKRERLSSLMLDDSHREQFQSSTDGKDVDAVLESMLENEDFVRRYMRSPRNDGFGWVDANVEEDKSPSLILGHAENSVTDPISKSGAGGFVSTFRTAFRMLSSKNDSAQTTNSTANAVGTDNCEDKLPGKPDSAVSPKSRSPMKARVEMDGTRKEIV</sequence>
<dbReference type="Proteomes" id="UP001295423">
    <property type="component" value="Unassembled WGS sequence"/>
</dbReference>
<feature type="compositionally biased region" description="Polar residues" evidence="1">
    <location>
        <begin position="731"/>
        <end position="747"/>
    </location>
</feature>
<dbReference type="AlphaFoldDB" id="A0AAD2JMS0"/>
<accession>A0AAD2JMS0</accession>
<feature type="compositionally biased region" description="Basic and acidic residues" evidence="1">
    <location>
        <begin position="773"/>
        <end position="785"/>
    </location>
</feature>
<feature type="compositionally biased region" description="Basic and acidic residues" evidence="1">
    <location>
        <begin position="374"/>
        <end position="383"/>
    </location>
</feature>
<evidence type="ECO:0000313" key="2">
    <source>
        <dbReference type="EMBL" id="CAJ1965695.1"/>
    </source>
</evidence>
<dbReference type="EMBL" id="CAKOGP040002214">
    <property type="protein sequence ID" value="CAJ1965695.1"/>
    <property type="molecule type" value="Genomic_DNA"/>
</dbReference>
<keyword evidence="3" id="KW-1185">Reference proteome</keyword>
<gene>
    <name evidence="2" type="ORF">CYCCA115_LOCUS21288</name>
</gene>
<comment type="caution">
    <text evidence="2">The sequence shown here is derived from an EMBL/GenBank/DDBJ whole genome shotgun (WGS) entry which is preliminary data.</text>
</comment>
<reference evidence="2" key="1">
    <citation type="submission" date="2023-08" db="EMBL/GenBank/DDBJ databases">
        <authorList>
            <person name="Audoor S."/>
            <person name="Bilcke G."/>
        </authorList>
    </citation>
    <scope>NUCLEOTIDE SEQUENCE</scope>
</reference>
<protein>
    <submittedName>
        <fullName evidence="2">Uncharacterized protein</fullName>
    </submittedName>
</protein>
<feature type="region of interest" description="Disordered" evidence="1">
    <location>
        <begin position="353"/>
        <end position="384"/>
    </location>
</feature>
<proteinExistence type="predicted"/>
<evidence type="ECO:0000313" key="3">
    <source>
        <dbReference type="Proteomes" id="UP001295423"/>
    </source>
</evidence>
<name>A0AAD2JMS0_9STRA</name>